<feature type="signal peptide" evidence="1">
    <location>
        <begin position="1"/>
        <end position="27"/>
    </location>
</feature>
<dbReference type="Proteomes" id="UP000035709">
    <property type="component" value="Chromosome"/>
</dbReference>
<name>A0A0D6A374_9LACO</name>
<dbReference type="STRING" id="1600.LBAT_0782"/>
<dbReference type="Pfam" id="PF00756">
    <property type="entry name" value="Esterase"/>
    <property type="match status" value="1"/>
</dbReference>
<dbReference type="AlphaFoldDB" id="A0A0D6A374"/>
<keyword evidence="1" id="KW-0732">Signal</keyword>
<dbReference type="KEGG" id="lae:LBAT_0782"/>
<dbReference type="PROSITE" id="PS51257">
    <property type="entry name" value="PROKAR_LIPOPROTEIN"/>
    <property type="match status" value="1"/>
</dbReference>
<dbReference type="Proteomes" id="UP000325393">
    <property type="component" value="Chromosome"/>
</dbReference>
<sequence length="300" mass="34289">MKFKKWCLALLSLIPVGLILTSCSSQKKSAAAPAPAVKPNQSQVVTTTLYSKKLHMDWNYDVYLPANYKENSKKRYPVLYMMHGIYGNHRNLLERFNSQQILDGLEHRKKKQMIVVFIDGFNSFYINQKNGMQMENAIVDDLVPTINKLYRTKTDANSNAVGGISMGGYGAARLALKYPNLFNKAVLISPSVWYNLPKANPIRKNMHAFTDGKEHWSDEVYDSVFPTRYINYKSKKDKFFIESTSTDTTVPIKDVTKFIKTLKGNDISVKFIKDNGGNHNWDYWKTAAPNAYSWALDELN</sequence>
<accession>A0A0D6A374</accession>
<dbReference type="RefSeq" id="WP_056969966.1">
    <property type="nucleotide sequence ID" value="NZ_AP014808.1"/>
</dbReference>
<organism evidence="2 4">
    <name type="scientific">Lactobacillus acetotolerans</name>
    <dbReference type="NCBI Taxonomy" id="1600"/>
    <lineage>
        <taxon>Bacteria</taxon>
        <taxon>Bacillati</taxon>
        <taxon>Bacillota</taxon>
        <taxon>Bacilli</taxon>
        <taxon>Lactobacillales</taxon>
        <taxon>Lactobacillaceae</taxon>
        <taxon>Lactobacillus</taxon>
    </lineage>
</organism>
<gene>
    <name evidence="3" type="ORF">LA749_04085</name>
    <name evidence="2" type="ORF">LBAT_0782</name>
</gene>
<dbReference type="InterPro" id="IPR000801">
    <property type="entry name" value="Esterase-like"/>
</dbReference>
<dbReference type="InterPro" id="IPR050583">
    <property type="entry name" value="Mycobacterial_A85_antigen"/>
</dbReference>
<reference evidence="2 4" key="1">
    <citation type="submission" date="2015-03" db="EMBL/GenBank/DDBJ databases">
        <title>Complete genome sequence of Lactobacillus acetotolerans NBRC 13120.</title>
        <authorList>
            <person name="Toh H."/>
            <person name="Morita H."/>
            <person name="Fujita N."/>
        </authorList>
    </citation>
    <scope>NUCLEOTIDE SEQUENCE [LARGE SCALE GENOMIC DNA]</scope>
    <source>
        <strain evidence="2 4">NBRC 13120</strain>
    </source>
</reference>
<evidence type="ECO:0000256" key="1">
    <source>
        <dbReference type="SAM" id="SignalP"/>
    </source>
</evidence>
<dbReference type="PANTHER" id="PTHR48098:SF1">
    <property type="entry name" value="DIACYLGLYCEROL ACYLTRANSFERASE_MYCOLYLTRANSFERASE AG85A"/>
    <property type="match status" value="1"/>
</dbReference>
<protein>
    <submittedName>
        <fullName evidence="2">Esterase</fullName>
    </submittedName>
    <submittedName>
        <fullName evidence="3">Prolyl oligopeptidase family serine peptidase</fullName>
    </submittedName>
</protein>
<reference evidence="3 5" key="2">
    <citation type="submission" date="2019-09" db="EMBL/GenBank/DDBJ databases">
        <title>Genome sequencing of Lactobacillus acetotolerans.</title>
        <authorList>
            <person name="Kim K."/>
        </authorList>
    </citation>
    <scope>NUCLEOTIDE SEQUENCE [LARGE SCALE GENOMIC DNA]</scope>
    <source>
        <strain evidence="3 5">LA749</strain>
    </source>
</reference>
<dbReference type="SUPFAM" id="SSF53474">
    <property type="entry name" value="alpha/beta-Hydrolases"/>
    <property type="match status" value="1"/>
</dbReference>
<evidence type="ECO:0000313" key="5">
    <source>
        <dbReference type="Proteomes" id="UP000325393"/>
    </source>
</evidence>
<dbReference type="OrthoDB" id="9803578at2"/>
<dbReference type="Gene3D" id="3.40.50.1820">
    <property type="entry name" value="alpha/beta hydrolase"/>
    <property type="match status" value="1"/>
</dbReference>
<dbReference type="GO" id="GO:0016747">
    <property type="term" value="F:acyltransferase activity, transferring groups other than amino-acyl groups"/>
    <property type="evidence" value="ECO:0007669"/>
    <property type="project" value="TreeGrafter"/>
</dbReference>
<dbReference type="PATRIC" id="fig|1600.4.peg.802"/>
<feature type="chain" id="PRO_5039778800" evidence="1">
    <location>
        <begin position="28"/>
        <end position="300"/>
    </location>
</feature>
<dbReference type="PANTHER" id="PTHR48098">
    <property type="entry name" value="ENTEROCHELIN ESTERASE-RELATED"/>
    <property type="match status" value="1"/>
</dbReference>
<dbReference type="InterPro" id="IPR029058">
    <property type="entry name" value="AB_hydrolase_fold"/>
</dbReference>
<keyword evidence="4" id="KW-1185">Reference proteome</keyword>
<evidence type="ECO:0000313" key="2">
    <source>
        <dbReference type="EMBL" id="BAQ57171.1"/>
    </source>
</evidence>
<dbReference type="EMBL" id="CP044496">
    <property type="protein sequence ID" value="QFG51215.1"/>
    <property type="molecule type" value="Genomic_DNA"/>
</dbReference>
<evidence type="ECO:0000313" key="3">
    <source>
        <dbReference type="EMBL" id="QFG51215.1"/>
    </source>
</evidence>
<dbReference type="EMBL" id="AP014808">
    <property type="protein sequence ID" value="BAQ57171.1"/>
    <property type="molecule type" value="Genomic_DNA"/>
</dbReference>
<proteinExistence type="predicted"/>
<dbReference type="GeneID" id="78212162"/>
<evidence type="ECO:0000313" key="4">
    <source>
        <dbReference type="Proteomes" id="UP000035709"/>
    </source>
</evidence>